<sequence length="1064" mass="118095">MNQSRQQAFQRLRPPCVELSSVALKFKADQASPKAILLALEPVRQTLQSLGDENLLDEKLAEYAFFPLTHIFNQSRRLSSHIIEVTIRCVEVLVSKGWRDKLLPEMARQLLILMGLLVSQNPNQRDEPPTDELIVAAFECISVLTRQISRLGAGILDEVGDKNIVDQLVYQLLEAITNTTAENVQVSATYALLELYHAVESPVLLASLLPRTVSTLVKVLRPNTQARRTRKVLVSYLELLTVALKRVLTDNVVSQILVHESDTKPSKADDLDQAAKLDQSWLDATTPQIDLALVQVVKIRAQQGSDVAQALLKLCLLILEDCSRTLARSVPLMVETLVILCRRSDSSEANAALRHLVISQPEIANILRGKFSDWSRVLPRVMQGNDDKPKQQMLGQLAISYSVLTDALIPADELSSTVASVLVDSVSASVETNSARSKLIDEAPQIHPTDLVRQSSEVARNFKPIILDHPSQQSSLKELTSFLASIKSRAYSPNITRSIVNHIRDPDISRRISATWLALNLLRSDSDDAFDVADWVDDPSSALDLSTSRPFLISDLYSLTLQHLLQHAESTVKSDSDPRLVALSLECLVLQASQLGESYRPELVETLFPLLTFLGDNDARLQIHAMAALNLLATACEYSSAAQMLVENADYLVNAIALRLNAFDVSRDGLQVLAMMIRLGGSRLLPHLDDLIGSIFASLDNFHGYSHLVEKLFDILKMVVEESSRNPTVLGIQPSQERDRHQHGVPHASGLDDILDDLQARKDRKRKSHSDHREFTTAPHRPWTSSADDQEAKTPRAVADKAQKEEGDDTLEPSSRDKEAGVPKSYKLLLNIAESAVPHMSSPSPKVRLILLELLQKICPVLAQDENSFLPLVNSVWPALVPRLLGKRDDGSTDMPYTVQAAAETMSILCWAAGDFMTSRVENLFPDLEAMFKRYYLAIAQSRKQSLPSRMLNGTSTSLGYLTHQQIIQEPPEVGGGSRVMRNSDTQILESLIALLITIVESVRISEDNADKVFDMLDPIMHMPGQERVKMALQKYNEDAAWLTGQCPEGRDFVDSIRRTGSVP</sequence>
<dbReference type="Pfam" id="PF21547">
    <property type="entry name" value="TTI1"/>
    <property type="match status" value="1"/>
</dbReference>
<organism evidence="4 5">
    <name type="scientific">Rhinocladiella mackenziei CBS 650.93</name>
    <dbReference type="NCBI Taxonomy" id="1442369"/>
    <lineage>
        <taxon>Eukaryota</taxon>
        <taxon>Fungi</taxon>
        <taxon>Dikarya</taxon>
        <taxon>Ascomycota</taxon>
        <taxon>Pezizomycotina</taxon>
        <taxon>Eurotiomycetes</taxon>
        <taxon>Chaetothyriomycetidae</taxon>
        <taxon>Chaetothyriales</taxon>
        <taxon>Herpotrichiellaceae</taxon>
        <taxon>Rhinocladiella</taxon>
    </lineage>
</organism>
<keyword evidence="5" id="KW-1185">Reference proteome</keyword>
<dbReference type="GeneID" id="25295378"/>
<gene>
    <name evidence="4" type="ORF">Z518_07307</name>
</gene>
<dbReference type="Proteomes" id="UP000053617">
    <property type="component" value="Unassembled WGS sequence"/>
</dbReference>
<dbReference type="InterPro" id="IPR057566">
    <property type="entry name" value="TPR_TTI1_N"/>
</dbReference>
<dbReference type="VEuPathDB" id="FungiDB:Z518_07307"/>
<feature type="domain" description="TTI1 N-terminal TPR" evidence="2">
    <location>
        <begin position="9"/>
        <end position="342"/>
    </location>
</feature>
<dbReference type="InterPro" id="IPR049362">
    <property type="entry name" value="TTI1_rpt"/>
</dbReference>
<evidence type="ECO:0000256" key="1">
    <source>
        <dbReference type="SAM" id="MobiDB-lite"/>
    </source>
</evidence>
<evidence type="ECO:0000313" key="4">
    <source>
        <dbReference type="EMBL" id="KIX03754.1"/>
    </source>
</evidence>
<evidence type="ECO:0000313" key="5">
    <source>
        <dbReference type="Proteomes" id="UP000053617"/>
    </source>
</evidence>
<evidence type="ECO:0000259" key="3">
    <source>
        <dbReference type="Pfam" id="PF24181"/>
    </source>
</evidence>
<feature type="region of interest" description="Disordered" evidence="1">
    <location>
        <begin position="727"/>
        <end position="820"/>
    </location>
</feature>
<dbReference type="InterPro" id="IPR011989">
    <property type="entry name" value="ARM-like"/>
</dbReference>
<proteinExistence type="predicted"/>
<dbReference type="STRING" id="1442369.A0A0D2ID34"/>
<accession>A0A0D2ID34</accession>
<protein>
    <recommendedName>
        <fullName evidence="6">HEAT repeat protein</fullName>
    </recommendedName>
</protein>
<evidence type="ECO:0008006" key="6">
    <source>
        <dbReference type="Google" id="ProtNLM"/>
    </source>
</evidence>
<feature type="compositionally biased region" description="Basic and acidic residues" evidence="1">
    <location>
        <begin position="790"/>
        <end position="805"/>
    </location>
</feature>
<dbReference type="InterPro" id="IPR057567">
    <property type="entry name" value="TPR_TTI1_C"/>
</dbReference>
<dbReference type="RefSeq" id="XP_013270890.1">
    <property type="nucleotide sequence ID" value="XM_013415436.1"/>
</dbReference>
<dbReference type="SUPFAM" id="SSF48371">
    <property type="entry name" value="ARM repeat"/>
    <property type="match status" value="1"/>
</dbReference>
<dbReference type="PANTHER" id="PTHR18460">
    <property type="entry name" value="TEL2 INTERACTING PROTEIN 1 TTI1 FAMILY MEMBER"/>
    <property type="match status" value="1"/>
</dbReference>
<dbReference type="PANTHER" id="PTHR18460:SF3">
    <property type="entry name" value="TELO2-INTERACTING PROTEIN 1 HOMOLOG"/>
    <property type="match status" value="1"/>
</dbReference>
<reference evidence="4 5" key="1">
    <citation type="submission" date="2015-01" db="EMBL/GenBank/DDBJ databases">
        <title>The Genome Sequence of Rhinocladiella mackenzie CBS 650.93.</title>
        <authorList>
            <consortium name="The Broad Institute Genomics Platform"/>
            <person name="Cuomo C."/>
            <person name="de Hoog S."/>
            <person name="Gorbushina A."/>
            <person name="Stielow B."/>
            <person name="Teixiera M."/>
            <person name="Abouelleil A."/>
            <person name="Chapman S.B."/>
            <person name="Priest M."/>
            <person name="Young S.K."/>
            <person name="Wortman J."/>
            <person name="Nusbaum C."/>
            <person name="Birren B."/>
        </authorList>
    </citation>
    <scope>NUCLEOTIDE SEQUENCE [LARGE SCALE GENOMIC DNA]</scope>
    <source>
        <strain evidence="4 5">CBS 650.93</strain>
    </source>
</reference>
<dbReference type="OrthoDB" id="6781668at2759"/>
<dbReference type="GO" id="GO:0005737">
    <property type="term" value="C:cytoplasm"/>
    <property type="evidence" value="ECO:0007669"/>
    <property type="project" value="TreeGrafter"/>
</dbReference>
<dbReference type="HOGENOM" id="CLU_005544_0_0_1"/>
<dbReference type="EMBL" id="KN847479">
    <property type="protein sequence ID" value="KIX03754.1"/>
    <property type="molecule type" value="Genomic_DNA"/>
</dbReference>
<dbReference type="Pfam" id="PF24173">
    <property type="entry name" value="TPR_TTI1_N"/>
    <property type="match status" value="1"/>
</dbReference>
<dbReference type="InterPro" id="IPR016024">
    <property type="entry name" value="ARM-type_fold"/>
</dbReference>
<evidence type="ECO:0000259" key="2">
    <source>
        <dbReference type="Pfam" id="PF24173"/>
    </source>
</evidence>
<dbReference type="Pfam" id="PF24181">
    <property type="entry name" value="TPR_TTI1_C"/>
    <property type="match status" value="1"/>
</dbReference>
<name>A0A0D2ID34_9EURO</name>
<dbReference type="AlphaFoldDB" id="A0A0D2ID34"/>
<dbReference type="Gene3D" id="1.25.10.10">
    <property type="entry name" value="Leucine-rich Repeat Variant"/>
    <property type="match status" value="1"/>
</dbReference>
<dbReference type="InterPro" id="IPR052587">
    <property type="entry name" value="TELO2-interacting_protein_1"/>
</dbReference>
<feature type="domain" description="TTI1 C-terminal TPR" evidence="3">
    <location>
        <begin position="757"/>
        <end position="941"/>
    </location>
</feature>